<feature type="chain" id="PRO_5010580454" evidence="1">
    <location>
        <begin position="19"/>
        <end position="329"/>
    </location>
</feature>
<dbReference type="EMBL" id="FUYQ01000003">
    <property type="protein sequence ID" value="SKB33840.1"/>
    <property type="molecule type" value="Genomic_DNA"/>
</dbReference>
<keyword evidence="4" id="KW-1185">Reference proteome</keyword>
<accession>A0A1T5AG03</accession>
<keyword evidence="1" id="KW-0732">Signal</keyword>
<dbReference type="CDD" id="cd02652">
    <property type="entry name" value="nuc_hydro_2"/>
    <property type="match status" value="1"/>
</dbReference>
<dbReference type="RefSeq" id="WP_079682386.1">
    <property type="nucleotide sequence ID" value="NZ_FUYQ01000003.1"/>
</dbReference>
<dbReference type="Pfam" id="PF01156">
    <property type="entry name" value="IU_nuc_hydro"/>
    <property type="match status" value="1"/>
</dbReference>
<dbReference type="Gene3D" id="3.90.245.10">
    <property type="entry name" value="Ribonucleoside hydrolase-like"/>
    <property type="match status" value="1"/>
</dbReference>
<dbReference type="InterPro" id="IPR001910">
    <property type="entry name" value="Inosine/uridine_hydrolase_dom"/>
</dbReference>
<gene>
    <name evidence="3" type="ORF">SAMN05660349_00684</name>
</gene>
<dbReference type="SUPFAM" id="SSF53590">
    <property type="entry name" value="Nucleoside hydrolase"/>
    <property type="match status" value="1"/>
</dbReference>
<protein>
    <submittedName>
        <fullName evidence="3">Inosine-uridine nucleoside N-ribohydrolase</fullName>
    </submittedName>
</protein>
<evidence type="ECO:0000256" key="1">
    <source>
        <dbReference type="SAM" id="SignalP"/>
    </source>
</evidence>
<feature type="domain" description="Inosine/uridine-preferring nucleoside hydrolase" evidence="2">
    <location>
        <begin position="25"/>
        <end position="287"/>
    </location>
</feature>
<evidence type="ECO:0000313" key="3">
    <source>
        <dbReference type="EMBL" id="SKB33840.1"/>
    </source>
</evidence>
<feature type="signal peptide" evidence="1">
    <location>
        <begin position="1"/>
        <end position="18"/>
    </location>
</feature>
<sequence length="329" mass="36226">MKKSIFLILLLCCVVCHGENRPVNLIFDTDMAPDYDDVGALAMLHAMADLGEVNILATVSSNKCETAVPCIDVINTYFGRPDIPLGAVKGEAPDRTTWHKGLRWTDELPSRYPHRIKSTSASDNAVDVYRNVLSRMPDGSVTIVTVGFFTNLKNLLLSGPDQISPLTGRELIKAKVKLLVSMAGKFPEGKEFNVEVDAKSSQQVFSEWPTPVLLSGFEIGEQIFTGKQLAASKQIGSPVIDAFAMCLPQDDPNGRNSWDQTAVLVAVRGAGDYFDVERGTMTVMDDGSNRWEKCAEGMHARLLFKMPNEQLTGIIEDMMMHKPLSQSKQ</sequence>
<reference evidence="4" key="1">
    <citation type="submission" date="2017-02" db="EMBL/GenBank/DDBJ databases">
        <authorList>
            <person name="Varghese N."/>
            <person name="Submissions S."/>
        </authorList>
    </citation>
    <scope>NUCLEOTIDE SEQUENCE [LARGE SCALE GENOMIC DNA]</scope>
    <source>
        <strain evidence="4">DSM 24967</strain>
    </source>
</reference>
<evidence type="ECO:0000259" key="2">
    <source>
        <dbReference type="Pfam" id="PF01156"/>
    </source>
</evidence>
<dbReference type="GO" id="GO:0016799">
    <property type="term" value="F:hydrolase activity, hydrolyzing N-glycosyl compounds"/>
    <property type="evidence" value="ECO:0007669"/>
    <property type="project" value="InterPro"/>
</dbReference>
<dbReference type="InterPro" id="IPR036452">
    <property type="entry name" value="Ribo_hydro-like"/>
</dbReference>
<dbReference type="Proteomes" id="UP000190852">
    <property type="component" value="Unassembled WGS sequence"/>
</dbReference>
<organism evidence="3 4">
    <name type="scientific">Parabacteroides chartae</name>
    <dbReference type="NCBI Taxonomy" id="1037355"/>
    <lineage>
        <taxon>Bacteria</taxon>
        <taxon>Pseudomonadati</taxon>
        <taxon>Bacteroidota</taxon>
        <taxon>Bacteroidia</taxon>
        <taxon>Bacteroidales</taxon>
        <taxon>Tannerellaceae</taxon>
        <taxon>Parabacteroides</taxon>
    </lineage>
</organism>
<keyword evidence="3" id="KW-0378">Hydrolase</keyword>
<dbReference type="PANTHER" id="PTHR43264:SF1">
    <property type="entry name" value="INOSINE_URIDINE-PREFERRING NUCLEOSIDE HYDROLASE DOMAIN-CONTAINING PROTEIN"/>
    <property type="match status" value="1"/>
</dbReference>
<name>A0A1T5AG03_9BACT</name>
<dbReference type="PANTHER" id="PTHR43264">
    <property type="match status" value="1"/>
</dbReference>
<evidence type="ECO:0000313" key="4">
    <source>
        <dbReference type="Proteomes" id="UP000190852"/>
    </source>
</evidence>
<dbReference type="AlphaFoldDB" id="A0A1T5AG03"/>
<proteinExistence type="predicted"/>